<evidence type="ECO:0000256" key="1">
    <source>
        <dbReference type="SAM" id="Coils"/>
    </source>
</evidence>
<accession>A0A1G6Y763</accession>
<keyword evidence="2" id="KW-0732">Signal</keyword>
<dbReference type="Gene3D" id="1.20.1270.390">
    <property type="match status" value="1"/>
</dbReference>
<feature type="chain" id="PRO_5011597197" description="DUF4398 domain-containing protein" evidence="2">
    <location>
        <begin position="24"/>
        <end position="125"/>
    </location>
</feature>
<sequence length="125" mass="13840">MTGQRFCFLALVLGASLVPPLHAQSRKEPLVEVLRAERAVGDALRAQADVHARNELELAQSLLAEARDLEAKRKRRDAQGVAVRAELEARLAEARAGNNRLRAEVRARSEDNARLRRELLDGGAR</sequence>
<dbReference type="EMBL" id="FNAG01000009">
    <property type="protein sequence ID" value="SDD86122.1"/>
    <property type="molecule type" value="Genomic_DNA"/>
</dbReference>
<evidence type="ECO:0000313" key="3">
    <source>
        <dbReference type="EMBL" id="SDD86122.1"/>
    </source>
</evidence>
<evidence type="ECO:0000313" key="4">
    <source>
        <dbReference type="Proteomes" id="UP000199603"/>
    </source>
</evidence>
<dbReference type="STRING" id="265719.SAMN04488509_1092"/>
<name>A0A1G6Y763_9GAMM</name>
<evidence type="ECO:0000256" key="2">
    <source>
        <dbReference type="SAM" id="SignalP"/>
    </source>
</evidence>
<feature type="coiled-coil region" evidence="1">
    <location>
        <begin position="52"/>
        <end position="118"/>
    </location>
</feature>
<evidence type="ECO:0008006" key="5">
    <source>
        <dbReference type="Google" id="ProtNLM"/>
    </source>
</evidence>
<organism evidence="3 4">
    <name type="scientific">Aquimonas voraii</name>
    <dbReference type="NCBI Taxonomy" id="265719"/>
    <lineage>
        <taxon>Bacteria</taxon>
        <taxon>Pseudomonadati</taxon>
        <taxon>Pseudomonadota</taxon>
        <taxon>Gammaproteobacteria</taxon>
        <taxon>Lysobacterales</taxon>
        <taxon>Lysobacteraceae</taxon>
        <taxon>Aquimonas</taxon>
    </lineage>
</organism>
<keyword evidence="1" id="KW-0175">Coiled coil</keyword>
<feature type="signal peptide" evidence="2">
    <location>
        <begin position="1"/>
        <end position="23"/>
    </location>
</feature>
<protein>
    <recommendedName>
        <fullName evidence="5">DUF4398 domain-containing protein</fullName>
    </recommendedName>
</protein>
<reference evidence="3 4" key="1">
    <citation type="submission" date="2016-10" db="EMBL/GenBank/DDBJ databases">
        <authorList>
            <person name="de Groot N.N."/>
        </authorList>
    </citation>
    <scope>NUCLEOTIDE SEQUENCE [LARGE SCALE GENOMIC DNA]</scope>
    <source>
        <strain evidence="3 4">DSM 16957</strain>
    </source>
</reference>
<dbReference type="Proteomes" id="UP000199603">
    <property type="component" value="Unassembled WGS sequence"/>
</dbReference>
<dbReference type="AlphaFoldDB" id="A0A1G6Y763"/>
<proteinExistence type="predicted"/>
<gene>
    <name evidence="3" type="ORF">SAMN04488509_1092</name>
</gene>
<keyword evidence="4" id="KW-1185">Reference proteome</keyword>